<dbReference type="OrthoDB" id="1732691at2759"/>
<dbReference type="GO" id="GO:0052654">
    <property type="term" value="F:L-leucine-2-oxoglutarate transaminase activity"/>
    <property type="evidence" value="ECO:0007669"/>
    <property type="project" value="RHEA"/>
</dbReference>
<organism evidence="10 11">
    <name type="scientific">Aspergillus sclerotiicarbonarius (strain CBS 121057 / IBT 28362)</name>
    <dbReference type="NCBI Taxonomy" id="1448318"/>
    <lineage>
        <taxon>Eukaryota</taxon>
        <taxon>Fungi</taxon>
        <taxon>Dikarya</taxon>
        <taxon>Ascomycota</taxon>
        <taxon>Pezizomycotina</taxon>
        <taxon>Eurotiomycetes</taxon>
        <taxon>Eurotiomycetidae</taxon>
        <taxon>Eurotiales</taxon>
        <taxon>Aspergillaceae</taxon>
        <taxon>Aspergillus</taxon>
        <taxon>Aspergillus subgen. Circumdati</taxon>
    </lineage>
</organism>
<dbReference type="GO" id="GO:0009098">
    <property type="term" value="P:L-leucine biosynthetic process"/>
    <property type="evidence" value="ECO:0007669"/>
    <property type="project" value="TreeGrafter"/>
</dbReference>
<comment type="similarity">
    <text evidence="2 7">Belongs to the class-IV pyridoxal-phosphate-dependent aminotransferase family.</text>
</comment>
<evidence type="ECO:0000256" key="2">
    <source>
        <dbReference type="ARBA" id="ARBA00009320"/>
    </source>
</evidence>
<dbReference type="EMBL" id="KZ826332">
    <property type="protein sequence ID" value="PYI08791.1"/>
    <property type="molecule type" value="Genomic_DNA"/>
</dbReference>
<evidence type="ECO:0000256" key="1">
    <source>
        <dbReference type="ARBA" id="ARBA00001933"/>
    </source>
</evidence>
<dbReference type="GO" id="GO:0052655">
    <property type="term" value="F:L-valine-2-oxoglutarate transaminase activity"/>
    <property type="evidence" value="ECO:0007669"/>
    <property type="project" value="RHEA"/>
</dbReference>
<keyword evidence="11" id="KW-1185">Reference proteome</keyword>
<dbReference type="VEuPathDB" id="FungiDB:BO78DRAFT_309919"/>
<dbReference type="EC" id="2.6.1.42" evidence="9"/>
<keyword evidence="4 9" id="KW-0808">Transferase</keyword>
<keyword evidence="5 8" id="KW-0663">Pyridoxal phosphate</keyword>
<dbReference type="SUPFAM" id="SSF56752">
    <property type="entry name" value="D-aminoacid aminotransferase-like PLP-dependent enzymes"/>
    <property type="match status" value="1"/>
</dbReference>
<dbReference type="GO" id="GO:0005739">
    <property type="term" value="C:mitochondrion"/>
    <property type="evidence" value="ECO:0007669"/>
    <property type="project" value="TreeGrafter"/>
</dbReference>
<keyword evidence="3 9" id="KW-0032">Aminotransferase</keyword>
<dbReference type="InterPro" id="IPR036038">
    <property type="entry name" value="Aminotransferase-like"/>
</dbReference>
<dbReference type="InterPro" id="IPR043131">
    <property type="entry name" value="BCAT-like_N"/>
</dbReference>
<dbReference type="InterPro" id="IPR043132">
    <property type="entry name" value="BCAT-like_C"/>
</dbReference>
<evidence type="ECO:0000256" key="7">
    <source>
        <dbReference type="RuleBase" id="RU004106"/>
    </source>
</evidence>
<comment type="catalytic activity">
    <reaction evidence="9">
        <text>L-isoleucine + 2-oxoglutarate = (S)-3-methyl-2-oxopentanoate + L-glutamate</text>
        <dbReference type="Rhea" id="RHEA:24801"/>
        <dbReference type="ChEBI" id="CHEBI:16810"/>
        <dbReference type="ChEBI" id="CHEBI:29985"/>
        <dbReference type="ChEBI" id="CHEBI:35146"/>
        <dbReference type="ChEBI" id="CHEBI:58045"/>
        <dbReference type="EC" id="2.6.1.42"/>
    </reaction>
</comment>
<evidence type="ECO:0000256" key="4">
    <source>
        <dbReference type="ARBA" id="ARBA00022679"/>
    </source>
</evidence>
<sequence>MTFSLLPESEQGAVPSLYDPARMSQRAMTAHMVQAVWRTETGWEAPEMMPYGRISLEPTASVLHYATESFEGMKVYRGYDKKLRLFRPWLNCQRLAKSNARVCLPQFDQESLLKIIASYLAIECPRWLPEPGSNLYVRPTMIGSGSALGIQRPPEALFFLFGALFPQSTGKPSPGIKLLASDPEHIRAWPGGFGSAKVGASYGPAMVAQAKARENDCSQTLWLFGSNKLVTEAGASNFFVVWRRKDSDVVELVTSSLDTDIILDGITRRSILELARARLSADSIEANMPTLTPLEVHERPFTIDEILEAHAERRLIECFVSGTAMFVAPVSTIKYADQIVAFPMTVTEDGQKTTVSKYASILKSWLEDIMYGRENHEWAYVIDEK</sequence>
<accession>A0A319EH51</accession>
<dbReference type="AlphaFoldDB" id="A0A319EH51"/>
<comment type="catalytic activity">
    <reaction evidence="9">
        <text>L-valine + 2-oxoglutarate = 3-methyl-2-oxobutanoate + L-glutamate</text>
        <dbReference type="Rhea" id="RHEA:24813"/>
        <dbReference type="ChEBI" id="CHEBI:11851"/>
        <dbReference type="ChEBI" id="CHEBI:16810"/>
        <dbReference type="ChEBI" id="CHEBI:29985"/>
        <dbReference type="ChEBI" id="CHEBI:57762"/>
        <dbReference type="EC" id="2.6.1.42"/>
    </reaction>
</comment>
<dbReference type="Gene3D" id="3.30.470.10">
    <property type="match status" value="1"/>
</dbReference>
<dbReference type="Pfam" id="PF01063">
    <property type="entry name" value="Aminotran_4"/>
    <property type="match status" value="1"/>
</dbReference>
<dbReference type="InterPro" id="IPR018300">
    <property type="entry name" value="Aminotrans_IV_CS"/>
</dbReference>
<feature type="modified residue" description="N6-(pyridoxal phosphate)lysine" evidence="6">
    <location>
        <position position="197"/>
    </location>
</feature>
<dbReference type="PROSITE" id="PS00770">
    <property type="entry name" value="AA_TRANSFER_CLASS_4"/>
    <property type="match status" value="1"/>
</dbReference>
<protein>
    <recommendedName>
        <fullName evidence="9">Branched-chain-amino-acid aminotransferase</fullName>
        <ecNumber evidence="9">2.6.1.42</ecNumber>
    </recommendedName>
</protein>
<evidence type="ECO:0000256" key="6">
    <source>
        <dbReference type="PIRSR" id="PIRSR006468-1"/>
    </source>
</evidence>
<evidence type="ECO:0000256" key="9">
    <source>
        <dbReference type="RuleBase" id="RU004517"/>
    </source>
</evidence>
<dbReference type="PIRSF" id="PIRSF006468">
    <property type="entry name" value="BCAT1"/>
    <property type="match status" value="1"/>
</dbReference>
<evidence type="ECO:0000256" key="8">
    <source>
        <dbReference type="RuleBase" id="RU004516"/>
    </source>
</evidence>
<comment type="cofactor">
    <cofactor evidence="1 8">
        <name>pyridoxal 5'-phosphate</name>
        <dbReference type="ChEBI" id="CHEBI:597326"/>
    </cofactor>
</comment>
<dbReference type="Gene3D" id="3.20.10.10">
    <property type="entry name" value="D-amino Acid Aminotransferase, subunit A, domain 2"/>
    <property type="match status" value="1"/>
</dbReference>
<name>A0A319EH51_ASPSB</name>
<dbReference type="Proteomes" id="UP000248423">
    <property type="component" value="Unassembled WGS sequence"/>
</dbReference>
<evidence type="ECO:0000313" key="10">
    <source>
        <dbReference type="EMBL" id="PYI08791.1"/>
    </source>
</evidence>
<gene>
    <name evidence="10" type="ORF">BO78DRAFT_309919</name>
</gene>
<dbReference type="PANTHER" id="PTHR11825">
    <property type="entry name" value="SUBGROUP IIII AMINOTRANSFERASE"/>
    <property type="match status" value="1"/>
</dbReference>
<dbReference type="PANTHER" id="PTHR11825:SF69">
    <property type="entry name" value="BRANCHED-CHAIN-AMINO-ACID AMINOTRANSFERASE"/>
    <property type="match status" value="1"/>
</dbReference>
<proteinExistence type="inferred from homology"/>
<dbReference type="GO" id="GO:0009099">
    <property type="term" value="P:L-valine biosynthetic process"/>
    <property type="evidence" value="ECO:0007669"/>
    <property type="project" value="TreeGrafter"/>
</dbReference>
<evidence type="ECO:0000256" key="3">
    <source>
        <dbReference type="ARBA" id="ARBA00022576"/>
    </source>
</evidence>
<dbReference type="InterPro" id="IPR001544">
    <property type="entry name" value="Aminotrans_IV"/>
</dbReference>
<dbReference type="GO" id="GO:0052656">
    <property type="term" value="F:L-isoleucine-2-oxoglutarate transaminase activity"/>
    <property type="evidence" value="ECO:0007669"/>
    <property type="project" value="RHEA"/>
</dbReference>
<keyword evidence="9" id="KW-0100">Branched-chain amino acid biosynthesis</keyword>
<comment type="catalytic activity">
    <reaction evidence="9">
        <text>L-leucine + 2-oxoglutarate = 4-methyl-2-oxopentanoate + L-glutamate</text>
        <dbReference type="Rhea" id="RHEA:18321"/>
        <dbReference type="ChEBI" id="CHEBI:16810"/>
        <dbReference type="ChEBI" id="CHEBI:17865"/>
        <dbReference type="ChEBI" id="CHEBI:29985"/>
        <dbReference type="ChEBI" id="CHEBI:57427"/>
        <dbReference type="EC" id="2.6.1.42"/>
    </reaction>
</comment>
<dbReference type="STRING" id="1448318.A0A319EH51"/>
<dbReference type="InterPro" id="IPR005786">
    <property type="entry name" value="B_amino_transII"/>
</dbReference>
<evidence type="ECO:0000256" key="5">
    <source>
        <dbReference type="ARBA" id="ARBA00022898"/>
    </source>
</evidence>
<reference evidence="10 11" key="1">
    <citation type="submission" date="2018-02" db="EMBL/GenBank/DDBJ databases">
        <title>The genomes of Aspergillus section Nigri reveals drivers in fungal speciation.</title>
        <authorList>
            <consortium name="DOE Joint Genome Institute"/>
            <person name="Vesth T.C."/>
            <person name="Nybo J."/>
            <person name="Theobald S."/>
            <person name="Brandl J."/>
            <person name="Frisvad J.C."/>
            <person name="Nielsen K.F."/>
            <person name="Lyhne E.K."/>
            <person name="Kogle M.E."/>
            <person name="Kuo A."/>
            <person name="Riley R."/>
            <person name="Clum A."/>
            <person name="Nolan M."/>
            <person name="Lipzen A."/>
            <person name="Salamov A."/>
            <person name="Henrissat B."/>
            <person name="Wiebenga A."/>
            <person name="De vries R.P."/>
            <person name="Grigoriev I.V."/>
            <person name="Mortensen U.H."/>
            <person name="Andersen M.R."/>
            <person name="Baker S.E."/>
        </authorList>
    </citation>
    <scope>NUCLEOTIDE SEQUENCE [LARGE SCALE GENOMIC DNA]</scope>
    <source>
        <strain evidence="10 11">CBS 121057</strain>
    </source>
</reference>
<evidence type="ECO:0000313" key="11">
    <source>
        <dbReference type="Proteomes" id="UP000248423"/>
    </source>
</evidence>
<keyword evidence="9" id="KW-0028">Amino-acid biosynthesis</keyword>